<reference evidence="1" key="1">
    <citation type="submission" date="2023-03" db="EMBL/GenBank/DDBJ databases">
        <title>Massive genome expansion in bonnet fungi (Mycena s.s.) driven by repeated elements and novel gene families across ecological guilds.</title>
        <authorList>
            <consortium name="Lawrence Berkeley National Laboratory"/>
            <person name="Harder C.B."/>
            <person name="Miyauchi S."/>
            <person name="Viragh M."/>
            <person name="Kuo A."/>
            <person name="Thoen E."/>
            <person name="Andreopoulos B."/>
            <person name="Lu D."/>
            <person name="Skrede I."/>
            <person name="Drula E."/>
            <person name="Henrissat B."/>
            <person name="Morin E."/>
            <person name="Kohler A."/>
            <person name="Barry K."/>
            <person name="LaButti K."/>
            <person name="Morin E."/>
            <person name="Salamov A."/>
            <person name="Lipzen A."/>
            <person name="Mereny Z."/>
            <person name="Hegedus B."/>
            <person name="Baldrian P."/>
            <person name="Stursova M."/>
            <person name="Weitz H."/>
            <person name="Taylor A."/>
            <person name="Grigoriev I.V."/>
            <person name="Nagy L.G."/>
            <person name="Martin F."/>
            <person name="Kauserud H."/>
        </authorList>
    </citation>
    <scope>NUCLEOTIDE SEQUENCE</scope>
    <source>
        <strain evidence="1">CBHHK067</strain>
    </source>
</reference>
<evidence type="ECO:0000313" key="1">
    <source>
        <dbReference type="EMBL" id="KAJ7695628.1"/>
    </source>
</evidence>
<proteinExistence type="predicted"/>
<keyword evidence="2" id="KW-1185">Reference proteome</keyword>
<dbReference type="Proteomes" id="UP001221757">
    <property type="component" value="Unassembled WGS sequence"/>
</dbReference>
<dbReference type="EMBL" id="JARKIE010000037">
    <property type="protein sequence ID" value="KAJ7695628.1"/>
    <property type="molecule type" value="Genomic_DNA"/>
</dbReference>
<accession>A0AAD7DMW6</accession>
<name>A0AAD7DMW6_MYCRO</name>
<dbReference type="AlphaFoldDB" id="A0AAD7DMW6"/>
<gene>
    <name evidence="1" type="ORF">B0H17DRAFT_1131259</name>
</gene>
<comment type="caution">
    <text evidence="1">The sequence shown here is derived from an EMBL/GenBank/DDBJ whole genome shotgun (WGS) entry which is preliminary data.</text>
</comment>
<organism evidence="1 2">
    <name type="scientific">Mycena rosella</name>
    <name type="common">Pink bonnet</name>
    <name type="synonym">Agaricus rosellus</name>
    <dbReference type="NCBI Taxonomy" id="1033263"/>
    <lineage>
        <taxon>Eukaryota</taxon>
        <taxon>Fungi</taxon>
        <taxon>Dikarya</taxon>
        <taxon>Basidiomycota</taxon>
        <taxon>Agaricomycotina</taxon>
        <taxon>Agaricomycetes</taxon>
        <taxon>Agaricomycetidae</taxon>
        <taxon>Agaricales</taxon>
        <taxon>Marasmiineae</taxon>
        <taxon>Mycenaceae</taxon>
        <taxon>Mycena</taxon>
    </lineage>
</organism>
<sequence>MSAYSSFSSMNFSWWASWSNSAGEICDRFAANNINERSNRKRESYIPLLASNTGCEGCEFSRLGPAAFQIPDQNAGLPVLLDEYCKARRMGLRNGEERGWVWYTQNLSAKDERDVYAPSFWGFVADFPGLGFSSCVRIWPASHLIGINGRGAWA</sequence>
<evidence type="ECO:0000313" key="2">
    <source>
        <dbReference type="Proteomes" id="UP001221757"/>
    </source>
</evidence>
<protein>
    <submittedName>
        <fullName evidence="1">Uncharacterized protein</fullName>
    </submittedName>
</protein>